<dbReference type="RefSeq" id="WP_136863112.1">
    <property type="nucleotide sequence ID" value="NZ_SWCJ01000005.1"/>
</dbReference>
<protein>
    <recommendedName>
        <fullName evidence="3">Zn-ribbon motif protein</fullName>
    </recommendedName>
</protein>
<comment type="caution">
    <text evidence="1">The sequence shown here is derived from an EMBL/GenBank/DDBJ whole genome shotgun (WGS) entry which is preliminary data.</text>
</comment>
<dbReference type="Proteomes" id="UP000305675">
    <property type="component" value="Unassembled WGS sequence"/>
</dbReference>
<dbReference type="OrthoDB" id="6106106at2"/>
<evidence type="ECO:0000313" key="2">
    <source>
        <dbReference type="Proteomes" id="UP000305675"/>
    </source>
</evidence>
<sequence>MAKPNPKQPQRSVDIYCSRCRHQLYRYRKGGKGALVKCFVERISTDYTEEVGVCPSCQSQFGRQTLIRGAAAIKIIGGKVRMK</sequence>
<evidence type="ECO:0000313" key="1">
    <source>
        <dbReference type="EMBL" id="TKB55355.1"/>
    </source>
</evidence>
<accession>A0A4U1BSV5</accession>
<keyword evidence="2" id="KW-1185">Reference proteome</keyword>
<organism evidence="1 2">
    <name type="scientific">Ferrimonas aestuarii</name>
    <dbReference type="NCBI Taxonomy" id="2569539"/>
    <lineage>
        <taxon>Bacteria</taxon>
        <taxon>Pseudomonadati</taxon>
        <taxon>Pseudomonadota</taxon>
        <taxon>Gammaproteobacteria</taxon>
        <taxon>Alteromonadales</taxon>
        <taxon>Ferrimonadaceae</taxon>
        <taxon>Ferrimonas</taxon>
    </lineage>
</organism>
<gene>
    <name evidence="1" type="ORF">FCL42_09160</name>
</gene>
<evidence type="ECO:0008006" key="3">
    <source>
        <dbReference type="Google" id="ProtNLM"/>
    </source>
</evidence>
<reference evidence="1 2" key="1">
    <citation type="submission" date="2019-04" db="EMBL/GenBank/DDBJ databases">
        <authorList>
            <person name="Hwang J.C."/>
        </authorList>
    </citation>
    <scope>NUCLEOTIDE SEQUENCE [LARGE SCALE GENOMIC DNA]</scope>
    <source>
        <strain evidence="1 2">IMCC35002</strain>
    </source>
</reference>
<name>A0A4U1BSV5_9GAMM</name>
<dbReference type="EMBL" id="SWCJ01000005">
    <property type="protein sequence ID" value="TKB55355.1"/>
    <property type="molecule type" value="Genomic_DNA"/>
</dbReference>
<proteinExistence type="predicted"/>
<dbReference type="AlphaFoldDB" id="A0A4U1BSV5"/>